<evidence type="ECO:0000313" key="1">
    <source>
        <dbReference type="EMBL" id="KAI8427821.1"/>
    </source>
</evidence>
<accession>A0ACC0JUE1</accession>
<dbReference type="EMBL" id="CM046103">
    <property type="protein sequence ID" value="KAI8427821.1"/>
    <property type="molecule type" value="Genomic_DNA"/>
</dbReference>
<evidence type="ECO:0000313" key="2">
    <source>
        <dbReference type="Proteomes" id="UP001064048"/>
    </source>
</evidence>
<proteinExistence type="predicted"/>
<gene>
    <name evidence="1" type="ORF">MSG28_002217</name>
</gene>
<name>A0ACC0JUE1_CHOFU</name>
<protein>
    <submittedName>
        <fullName evidence="1">Uncharacterized protein</fullName>
    </submittedName>
</protein>
<organism evidence="1 2">
    <name type="scientific">Choristoneura fumiferana</name>
    <name type="common">Spruce budworm moth</name>
    <name type="synonym">Archips fumiferana</name>
    <dbReference type="NCBI Taxonomy" id="7141"/>
    <lineage>
        <taxon>Eukaryota</taxon>
        <taxon>Metazoa</taxon>
        <taxon>Ecdysozoa</taxon>
        <taxon>Arthropoda</taxon>
        <taxon>Hexapoda</taxon>
        <taxon>Insecta</taxon>
        <taxon>Pterygota</taxon>
        <taxon>Neoptera</taxon>
        <taxon>Endopterygota</taxon>
        <taxon>Lepidoptera</taxon>
        <taxon>Glossata</taxon>
        <taxon>Ditrysia</taxon>
        <taxon>Tortricoidea</taxon>
        <taxon>Tortricidae</taxon>
        <taxon>Tortricinae</taxon>
        <taxon>Choristoneura</taxon>
    </lineage>
</organism>
<keyword evidence="2" id="KW-1185">Reference proteome</keyword>
<reference evidence="1 2" key="1">
    <citation type="journal article" date="2022" name="Genome Biol. Evol.">
        <title>The Spruce Budworm Genome: Reconstructing the Evolutionary History of Antifreeze Proteins.</title>
        <authorList>
            <person name="Beliveau C."/>
            <person name="Gagne P."/>
            <person name="Picq S."/>
            <person name="Vernygora O."/>
            <person name="Keeling C.I."/>
            <person name="Pinkney K."/>
            <person name="Doucet D."/>
            <person name="Wen F."/>
            <person name="Johnston J.S."/>
            <person name="Maaroufi H."/>
            <person name="Boyle B."/>
            <person name="Laroche J."/>
            <person name="Dewar K."/>
            <person name="Juretic N."/>
            <person name="Blackburn G."/>
            <person name="Nisole A."/>
            <person name="Brunet B."/>
            <person name="Brandao M."/>
            <person name="Lumley L."/>
            <person name="Duan J."/>
            <person name="Quan G."/>
            <person name="Lucarotti C.J."/>
            <person name="Roe A.D."/>
            <person name="Sperling F.A.H."/>
            <person name="Levesque R.C."/>
            <person name="Cusson M."/>
        </authorList>
    </citation>
    <scope>NUCLEOTIDE SEQUENCE [LARGE SCALE GENOMIC DNA]</scope>
    <source>
        <strain evidence="1">Glfc:IPQL:Cfum</strain>
    </source>
</reference>
<sequence>MSSSRKIATPGDKMLGRKQSLKGEPVLADYGPEESLNESADIEWVNKLWVRRILRLCALMSLVSVSLNTPKSFEKYPLLQTITFAVDCCVTLFFTAEMIAKMHIRGILKMDVEEEMKYCVCGVYNKEKKKKAILGASNI</sequence>
<comment type="caution">
    <text evidence="1">The sequence shown here is derived from an EMBL/GenBank/DDBJ whole genome shotgun (WGS) entry which is preliminary data.</text>
</comment>
<dbReference type="Proteomes" id="UP001064048">
    <property type="component" value="Chromosome 3"/>
</dbReference>